<comment type="similarity">
    <text evidence="2 6">Belongs to the GMC oxidoreductase family.</text>
</comment>
<dbReference type="EC" id="1.1.99.1" evidence="9"/>
<dbReference type="OrthoDB" id="9785276at2"/>
<dbReference type="eggNOG" id="COG2303">
    <property type="taxonomic scope" value="Bacteria"/>
</dbReference>
<feature type="domain" description="Glucose-methanol-choline oxidoreductase N-terminal" evidence="8">
    <location>
        <begin position="250"/>
        <end position="264"/>
    </location>
</feature>
<dbReference type="GO" id="GO:0050660">
    <property type="term" value="F:flavin adenine dinucleotide binding"/>
    <property type="evidence" value="ECO:0007669"/>
    <property type="project" value="InterPro"/>
</dbReference>
<dbReference type="RefSeq" id="WP_037448742.1">
    <property type="nucleotide sequence ID" value="NZ_JFHR01000010.1"/>
</dbReference>
<dbReference type="InterPro" id="IPR012132">
    <property type="entry name" value="GMC_OxRdtase"/>
</dbReference>
<evidence type="ECO:0000256" key="5">
    <source>
        <dbReference type="PIRSR" id="PIRSR000137-2"/>
    </source>
</evidence>
<evidence type="ECO:0000313" key="9">
    <source>
        <dbReference type="EMBL" id="KEQ54412.1"/>
    </source>
</evidence>
<dbReference type="InterPro" id="IPR000172">
    <property type="entry name" value="GMC_OxRdtase_N"/>
</dbReference>
<dbReference type="Gene3D" id="3.30.560.10">
    <property type="entry name" value="Glucose Oxidase, domain 3"/>
    <property type="match status" value="1"/>
</dbReference>
<dbReference type="PATRIC" id="fig|46429.4.peg.1182"/>
<feature type="domain" description="Glucose-methanol-choline oxidoreductase N-terminal" evidence="7">
    <location>
        <begin position="78"/>
        <end position="101"/>
    </location>
</feature>
<evidence type="ECO:0000256" key="2">
    <source>
        <dbReference type="ARBA" id="ARBA00010790"/>
    </source>
</evidence>
<feature type="binding site" evidence="5">
    <location>
        <position position="215"/>
    </location>
    <ligand>
        <name>FAD</name>
        <dbReference type="ChEBI" id="CHEBI:57692"/>
    </ligand>
</feature>
<dbReference type="InterPro" id="IPR036188">
    <property type="entry name" value="FAD/NAD-bd_sf"/>
</dbReference>
<dbReference type="PROSITE" id="PS00623">
    <property type="entry name" value="GMC_OXRED_1"/>
    <property type="match status" value="1"/>
</dbReference>
<dbReference type="Proteomes" id="UP000028411">
    <property type="component" value="Unassembled WGS sequence"/>
</dbReference>
<gene>
    <name evidence="9" type="ORF">BV95_01220</name>
</gene>
<sequence>MTYDYIIVGGGSAGCVLADRLSENPSNSVLLLEAGPDDRNPFIHMPRGAAKLYTDPRHVWYFQTEGHEAIPSETWIRGKMLGGSSSVNGMMYFRGQPEDYDGWEALGAKGWGWNRIGPAFRAMEGHELGSDGVRGGEGPLRISVEPMRDPLTEAFIAAGEQMGVPRVADLNRSGRAGVGYTPRTIWKGKRQSAAQTFLKRARGRANLRIVTGAIVDKVLFTGRRATGVRANVNGAIRDFSSGRDIIVSAGALMSPQILQRSGIGAAALLRGLGIPVVADSPGVGEHMLEHRLLSMVYDLAVPHSQNKDLAGLKLVGNVLRYYLTRTGPMAAGYGNVGAFATVLPESETPDIEILLSPAVAAPDERGNMAIDPAHSITLFGYPLRSRSEGSVRITASDPLAPARISAGYLTDPYDCAVTVAMHRYLRDWMARPAIAPMIAGEREPTRSLQTDDEILSAFRQIGQAGYHACGTCRMGDFDDAVLDEKLRVKGVDGLRVMDGSIMPTMVSANTNGPIMASAWNAADIILADINLGGSQSLKS</sequence>
<evidence type="ECO:0000259" key="7">
    <source>
        <dbReference type="PROSITE" id="PS00623"/>
    </source>
</evidence>
<evidence type="ECO:0000256" key="1">
    <source>
        <dbReference type="ARBA" id="ARBA00001974"/>
    </source>
</evidence>
<feature type="binding site" evidence="5">
    <location>
        <position position="499"/>
    </location>
    <ligand>
        <name>FAD</name>
        <dbReference type="ChEBI" id="CHEBI:57692"/>
    </ligand>
</feature>
<dbReference type="PANTHER" id="PTHR11552">
    <property type="entry name" value="GLUCOSE-METHANOL-CHOLINE GMC OXIDOREDUCTASE"/>
    <property type="match status" value="1"/>
</dbReference>
<name>A0A081RGT9_SPHCR</name>
<keyword evidence="3 6" id="KW-0285">Flavoprotein</keyword>
<proteinExistence type="inferred from homology"/>
<dbReference type="EMBL" id="JFHR01000010">
    <property type="protein sequence ID" value="KEQ54412.1"/>
    <property type="molecule type" value="Genomic_DNA"/>
</dbReference>
<reference evidence="9 10" key="1">
    <citation type="submission" date="2014-02" db="EMBL/GenBank/DDBJ databases">
        <title>Whole genome sequence of Sphingobium chlorophenolicum NBRC 16172.</title>
        <authorList>
            <person name="Gan H.M."/>
            <person name="Gan H.Y."/>
            <person name="Chew T.H."/>
            <person name="Savka M.A."/>
        </authorList>
    </citation>
    <scope>NUCLEOTIDE SEQUENCE [LARGE SCALE GENOMIC DNA]</scope>
    <source>
        <strain evidence="9 10">NBRC 16172</strain>
    </source>
</reference>
<comment type="caution">
    <text evidence="9">The sequence shown here is derived from an EMBL/GenBank/DDBJ whole genome shotgun (WGS) entry which is preliminary data.</text>
</comment>
<evidence type="ECO:0000256" key="6">
    <source>
        <dbReference type="RuleBase" id="RU003968"/>
    </source>
</evidence>
<evidence type="ECO:0000256" key="4">
    <source>
        <dbReference type="ARBA" id="ARBA00022827"/>
    </source>
</evidence>
<protein>
    <submittedName>
        <fullName evidence="9">Choline dehydrogenase</fullName>
        <ecNumber evidence="9">1.1.99.1</ecNumber>
    </submittedName>
</protein>
<accession>A0A081RGT9</accession>
<evidence type="ECO:0000259" key="8">
    <source>
        <dbReference type="PROSITE" id="PS00624"/>
    </source>
</evidence>
<keyword evidence="9" id="KW-0560">Oxidoreductase</keyword>
<comment type="cofactor">
    <cofactor evidence="1 5">
        <name>FAD</name>
        <dbReference type="ChEBI" id="CHEBI:57692"/>
    </cofactor>
</comment>
<evidence type="ECO:0000313" key="10">
    <source>
        <dbReference type="Proteomes" id="UP000028411"/>
    </source>
</evidence>
<organism evidence="9 10">
    <name type="scientific">Sphingobium chlorophenolicum</name>
    <dbReference type="NCBI Taxonomy" id="46429"/>
    <lineage>
        <taxon>Bacteria</taxon>
        <taxon>Pseudomonadati</taxon>
        <taxon>Pseudomonadota</taxon>
        <taxon>Alphaproteobacteria</taxon>
        <taxon>Sphingomonadales</taxon>
        <taxon>Sphingomonadaceae</taxon>
        <taxon>Sphingobium</taxon>
    </lineage>
</organism>
<dbReference type="InterPro" id="IPR007867">
    <property type="entry name" value="GMC_OxRtase_C"/>
</dbReference>
<dbReference type="Gene3D" id="3.50.50.60">
    <property type="entry name" value="FAD/NAD(P)-binding domain"/>
    <property type="match status" value="1"/>
</dbReference>
<keyword evidence="4 5" id="KW-0274">FAD</keyword>
<dbReference type="AlphaFoldDB" id="A0A081RGT9"/>
<dbReference type="Pfam" id="PF05199">
    <property type="entry name" value="GMC_oxred_C"/>
    <property type="match status" value="1"/>
</dbReference>
<dbReference type="Pfam" id="PF00732">
    <property type="entry name" value="GMC_oxred_N"/>
    <property type="match status" value="1"/>
</dbReference>
<dbReference type="SUPFAM" id="SSF54373">
    <property type="entry name" value="FAD-linked reductases, C-terminal domain"/>
    <property type="match status" value="1"/>
</dbReference>
<evidence type="ECO:0000256" key="3">
    <source>
        <dbReference type="ARBA" id="ARBA00022630"/>
    </source>
</evidence>
<dbReference type="GO" id="GO:0008812">
    <property type="term" value="F:choline dehydrogenase activity"/>
    <property type="evidence" value="ECO:0007669"/>
    <property type="project" value="UniProtKB-EC"/>
</dbReference>
<dbReference type="PANTHER" id="PTHR11552:SF147">
    <property type="entry name" value="CHOLINE DEHYDROGENASE, MITOCHONDRIAL"/>
    <property type="match status" value="1"/>
</dbReference>
<dbReference type="SUPFAM" id="SSF51905">
    <property type="entry name" value="FAD/NAD(P)-binding domain"/>
    <property type="match status" value="1"/>
</dbReference>
<dbReference type="PIRSF" id="PIRSF000137">
    <property type="entry name" value="Alcohol_oxidase"/>
    <property type="match status" value="1"/>
</dbReference>
<dbReference type="PROSITE" id="PS00624">
    <property type="entry name" value="GMC_OXRED_2"/>
    <property type="match status" value="1"/>
</dbReference>